<sequence length="47" mass="5708">MFYSKDNDKVSYRTREKSPLEPMMKKENLSTEATYHKKWSLDETNSY</sequence>
<dbReference type="EnsemblMetazoa" id="OVOC9728.1">
    <property type="protein sequence ID" value="OVOC9728.1"/>
    <property type="gene ID" value="WBGene00246537"/>
</dbReference>
<reference evidence="3" key="1">
    <citation type="submission" date="2013-10" db="EMBL/GenBank/DDBJ databases">
        <title>Genome sequencing of Onchocerca volvulus.</title>
        <authorList>
            <person name="Cotton J."/>
            <person name="Tsai J."/>
            <person name="Stanley E."/>
            <person name="Tracey A."/>
            <person name="Holroyd N."/>
            <person name="Lustigman S."/>
            <person name="Berriman M."/>
        </authorList>
    </citation>
    <scope>NUCLEOTIDE SEQUENCE</scope>
</reference>
<organism evidence="2 3">
    <name type="scientific">Onchocerca volvulus</name>
    <dbReference type="NCBI Taxonomy" id="6282"/>
    <lineage>
        <taxon>Eukaryota</taxon>
        <taxon>Metazoa</taxon>
        <taxon>Ecdysozoa</taxon>
        <taxon>Nematoda</taxon>
        <taxon>Chromadorea</taxon>
        <taxon>Rhabditida</taxon>
        <taxon>Spirurina</taxon>
        <taxon>Spiruromorpha</taxon>
        <taxon>Filarioidea</taxon>
        <taxon>Onchocercidae</taxon>
        <taxon>Onchocerca</taxon>
    </lineage>
</organism>
<proteinExistence type="predicted"/>
<dbReference type="EMBL" id="CMVM020000291">
    <property type="status" value="NOT_ANNOTATED_CDS"/>
    <property type="molecule type" value="Genomic_DNA"/>
</dbReference>
<dbReference type="Proteomes" id="UP000024404">
    <property type="component" value="Unassembled WGS sequence"/>
</dbReference>
<name>A0A8R1Y3V7_ONCVO</name>
<protein>
    <submittedName>
        <fullName evidence="2">Uncharacterized protein</fullName>
    </submittedName>
</protein>
<evidence type="ECO:0000313" key="2">
    <source>
        <dbReference type="EnsemblMetazoa" id="OVOC9728.1"/>
    </source>
</evidence>
<reference evidence="2" key="2">
    <citation type="submission" date="2022-06" db="UniProtKB">
        <authorList>
            <consortium name="EnsemblMetazoa"/>
        </authorList>
    </citation>
    <scope>IDENTIFICATION</scope>
</reference>
<keyword evidence="3" id="KW-1185">Reference proteome</keyword>
<accession>A0A8R1Y3V7</accession>
<feature type="region of interest" description="Disordered" evidence="1">
    <location>
        <begin position="1"/>
        <end position="27"/>
    </location>
</feature>
<dbReference type="AlphaFoldDB" id="A0A8R1Y3V7"/>
<evidence type="ECO:0000256" key="1">
    <source>
        <dbReference type="SAM" id="MobiDB-lite"/>
    </source>
</evidence>
<evidence type="ECO:0000313" key="3">
    <source>
        <dbReference type="Proteomes" id="UP000024404"/>
    </source>
</evidence>